<name>A0A161ZNW5_DAUCS</name>
<protein>
    <submittedName>
        <fullName evidence="1">Uncharacterized protein</fullName>
    </submittedName>
</protein>
<organism evidence="1">
    <name type="scientific">Daucus carota subsp. sativus</name>
    <name type="common">Carrot</name>
    <dbReference type="NCBI Taxonomy" id="79200"/>
    <lineage>
        <taxon>Eukaryota</taxon>
        <taxon>Viridiplantae</taxon>
        <taxon>Streptophyta</taxon>
        <taxon>Embryophyta</taxon>
        <taxon>Tracheophyta</taxon>
        <taxon>Spermatophyta</taxon>
        <taxon>Magnoliopsida</taxon>
        <taxon>eudicotyledons</taxon>
        <taxon>Gunneridae</taxon>
        <taxon>Pentapetalae</taxon>
        <taxon>asterids</taxon>
        <taxon>campanulids</taxon>
        <taxon>Apiales</taxon>
        <taxon>Apiaceae</taxon>
        <taxon>Apioideae</taxon>
        <taxon>Scandiceae</taxon>
        <taxon>Daucinae</taxon>
        <taxon>Daucus</taxon>
        <taxon>Daucus sect. Daucus</taxon>
    </lineage>
</organism>
<evidence type="ECO:0000313" key="1">
    <source>
        <dbReference type="EMBL" id="KZM89202.1"/>
    </source>
</evidence>
<dbReference type="AlphaFoldDB" id="A0A161ZNW5"/>
<reference evidence="1" key="1">
    <citation type="journal article" date="2016" name="Nat. Genet.">
        <title>A high-quality carrot genome assembly provides new insights into carotenoid accumulation and asterid genome evolution.</title>
        <authorList>
            <person name="Iorizzo M."/>
            <person name="Ellison S."/>
            <person name="Senalik D."/>
            <person name="Zeng P."/>
            <person name="Satapoomin P."/>
            <person name="Huang J."/>
            <person name="Bowman M."/>
            <person name="Iovene M."/>
            <person name="Sanseverino W."/>
            <person name="Cavagnaro P."/>
            <person name="Yildiz M."/>
            <person name="Macko-Podgorni A."/>
            <person name="Moranska E."/>
            <person name="Grzebelus E."/>
            <person name="Grzebelus D."/>
            <person name="Ashrafi H."/>
            <person name="Zheng Z."/>
            <person name="Cheng S."/>
            <person name="Spooner D."/>
            <person name="Van Deynze A."/>
            <person name="Simon P."/>
        </authorList>
    </citation>
    <scope>NUCLEOTIDE SEQUENCE [LARGE SCALE GENOMIC DNA]</scope>
    <source>
        <tissue evidence="1">Leaf</tissue>
    </source>
</reference>
<comment type="caution">
    <text evidence="1">The sequence shown here is derived from an EMBL/GenBank/DDBJ whole genome shotgun (WGS) entry which is preliminary data.</text>
</comment>
<gene>
    <name evidence="1" type="ORF">DCAR_026277</name>
</gene>
<dbReference type="EMBL" id="LNRQ01000007">
    <property type="protein sequence ID" value="KZM89202.1"/>
    <property type="molecule type" value="Genomic_DNA"/>
</dbReference>
<accession>A0A161ZNW5</accession>
<proteinExistence type="predicted"/>
<dbReference type="Gramene" id="KZM89202">
    <property type="protein sequence ID" value="KZM89202"/>
    <property type="gene ID" value="DCAR_026277"/>
</dbReference>
<sequence>MIIKHSIAGISKSIYNLPKNRKTPPLSQTSEEHIQRLISGTARGRISNFESVLNEFSSFSALNFDAHAVTLFDLVIIRDPCLLLETLEHFLLQAPNKIFQSH</sequence>